<evidence type="ECO:0000313" key="8">
    <source>
        <dbReference type="Proteomes" id="UP001150569"/>
    </source>
</evidence>
<evidence type="ECO:0000256" key="1">
    <source>
        <dbReference type="ARBA" id="ARBA00022723"/>
    </source>
</evidence>
<proteinExistence type="predicted"/>
<dbReference type="PROSITE" id="PS50808">
    <property type="entry name" value="ZF_BED"/>
    <property type="match status" value="1"/>
</dbReference>
<name>A0A9W8AGP3_9FUNG</name>
<evidence type="ECO:0000313" key="7">
    <source>
        <dbReference type="EMBL" id="KAJ1930743.1"/>
    </source>
</evidence>
<evidence type="ECO:0000256" key="5">
    <source>
        <dbReference type="SAM" id="MobiDB-lite"/>
    </source>
</evidence>
<feature type="domain" description="BED-type" evidence="6">
    <location>
        <begin position="3"/>
        <end position="62"/>
    </location>
</feature>
<keyword evidence="1" id="KW-0479">Metal-binding</keyword>
<protein>
    <recommendedName>
        <fullName evidence="6">BED-type domain-containing protein</fullName>
    </recommendedName>
</protein>
<dbReference type="OrthoDB" id="5555965at2759"/>
<evidence type="ECO:0000256" key="4">
    <source>
        <dbReference type="PROSITE-ProRule" id="PRU00027"/>
    </source>
</evidence>
<dbReference type="GO" id="GO:0003677">
    <property type="term" value="F:DNA binding"/>
    <property type="evidence" value="ECO:0007669"/>
    <property type="project" value="InterPro"/>
</dbReference>
<dbReference type="InterPro" id="IPR003656">
    <property type="entry name" value="Znf_BED"/>
</dbReference>
<evidence type="ECO:0000259" key="6">
    <source>
        <dbReference type="PROSITE" id="PS50808"/>
    </source>
</evidence>
<dbReference type="AlphaFoldDB" id="A0A9W8AGP3"/>
<dbReference type="EMBL" id="JANBPT010000001">
    <property type="protein sequence ID" value="KAJ1930743.1"/>
    <property type="molecule type" value="Genomic_DNA"/>
</dbReference>
<gene>
    <name evidence="7" type="ORF">IWQ60_000027</name>
</gene>
<sequence length="123" mass="13999">MPKSPSEIWTHFEVVPKSEQAKNAHLQTDQYRCRYCREVRAKNASRFINHIARDCTKVPPAVAQEVRTRLYKQHRATAPREAYGGRPTRTGPELQPTPAAFRHYQPSAQPTKSVIANIGRGHP</sequence>
<reference evidence="7" key="1">
    <citation type="submission" date="2022-07" db="EMBL/GenBank/DDBJ databases">
        <title>Phylogenomic reconstructions and comparative analyses of Kickxellomycotina fungi.</title>
        <authorList>
            <person name="Reynolds N.K."/>
            <person name="Stajich J.E."/>
            <person name="Barry K."/>
            <person name="Grigoriev I.V."/>
            <person name="Crous P."/>
            <person name="Smith M.E."/>
        </authorList>
    </citation>
    <scope>NUCLEOTIDE SEQUENCE</scope>
    <source>
        <strain evidence="7">RSA 861</strain>
    </source>
</reference>
<keyword evidence="3" id="KW-0862">Zinc</keyword>
<keyword evidence="2 4" id="KW-0863">Zinc-finger</keyword>
<feature type="region of interest" description="Disordered" evidence="5">
    <location>
        <begin position="72"/>
        <end position="123"/>
    </location>
</feature>
<accession>A0A9W8AGP3</accession>
<comment type="caution">
    <text evidence="7">The sequence shown here is derived from an EMBL/GenBank/DDBJ whole genome shotgun (WGS) entry which is preliminary data.</text>
</comment>
<dbReference type="GO" id="GO:0008270">
    <property type="term" value="F:zinc ion binding"/>
    <property type="evidence" value="ECO:0007669"/>
    <property type="project" value="UniProtKB-KW"/>
</dbReference>
<evidence type="ECO:0000256" key="2">
    <source>
        <dbReference type="ARBA" id="ARBA00022771"/>
    </source>
</evidence>
<keyword evidence="8" id="KW-1185">Reference proteome</keyword>
<evidence type="ECO:0000256" key="3">
    <source>
        <dbReference type="ARBA" id="ARBA00022833"/>
    </source>
</evidence>
<organism evidence="7 8">
    <name type="scientific">Tieghemiomyces parasiticus</name>
    <dbReference type="NCBI Taxonomy" id="78921"/>
    <lineage>
        <taxon>Eukaryota</taxon>
        <taxon>Fungi</taxon>
        <taxon>Fungi incertae sedis</taxon>
        <taxon>Zoopagomycota</taxon>
        <taxon>Kickxellomycotina</taxon>
        <taxon>Dimargaritomycetes</taxon>
        <taxon>Dimargaritales</taxon>
        <taxon>Dimargaritaceae</taxon>
        <taxon>Tieghemiomyces</taxon>
    </lineage>
</organism>
<dbReference type="Proteomes" id="UP001150569">
    <property type="component" value="Unassembled WGS sequence"/>
</dbReference>